<proteinExistence type="predicted"/>
<evidence type="ECO:0000313" key="1">
    <source>
        <dbReference type="EMBL" id="OLP95840.1"/>
    </source>
</evidence>
<comment type="caution">
    <text evidence="1">The sequence shown here is derived from an EMBL/GenBank/DDBJ whole genome shotgun (WGS) entry which is preliminary data.</text>
</comment>
<name>A0A1Q9DL18_SYMMI</name>
<accession>A0A1Q9DL18</accession>
<protein>
    <submittedName>
        <fullName evidence="1">Uncharacterized protein</fullName>
    </submittedName>
</protein>
<organism evidence="1 2">
    <name type="scientific">Symbiodinium microadriaticum</name>
    <name type="common">Dinoflagellate</name>
    <name type="synonym">Zooxanthella microadriatica</name>
    <dbReference type="NCBI Taxonomy" id="2951"/>
    <lineage>
        <taxon>Eukaryota</taxon>
        <taxon>Sar</taxon>
        <taxon>Alveolata</taxon>
        <taxon>Dinophyceae</taxon>
        <taxon>Suessiales</taxon>
        <taxon>Symbiodiniaceae</taxon>
        <taxon>Symbiodinium</taxon>
    </lineage>
</organism>
<keyword evidence="2" id="KW-1185">Reference proteome</keyword>
<dbReference type="Proteomes" id="UP000186817">
    <property type="component" value="Unassembled WGS sequence"/>
</dbReference>
<dbReference type="AlphaFoldDB" id="A0A1Q9DL18"/>
<gene>
    <name evidence="1" type="ORF">AK812_SmicGene21980</name>
</gene>
<evidence type="ECO:0000313" key="2">
    <source>
        <dbReference type="Proteomes" id="UP000186817"/>
    </source>
</evidence>
<reference evidence="1 2" key="1">
    <citation type="submission" date="2016-02" db="EMBL/GenBank/DDBJ databases">
        <title>Genome analysis of coral dinoflagellate symbionts highlights evolutionary adaptations to a symbiotic lifestyle.</title>
        <authorList>
            <person name="Aranda M."/>
            <person name="Li Y."/>
            <person name="Liew Y.J."/>
            <person name="Baumgarten S."/>
            <person name="Simakov O."/>
            <person name="Wilson M."/>
            <person name="Piel J."/>
            <person name="Ashoor H."/>
            <person name="Bougouffa S."/>
            <person name="Bajic V.B."/>
            <person name="Ryu T."/>
            <person name="Ravasi T."/>
            <person name="Bayer T."/>
            <person name="Micklem G."/>
            <person name="Kim H."/>
            <person name="Bhak J."/>
            <person name="Lajeunesse T.C."/>
            <person name="Voolstra C.R."/>
        </authorList>
    </citation>
    <scope>NUCLEOTIDE SEQUENCE [LARGE SCALE GENOMIC DNA]</scope>
    <source>
        <strain evidence="1 2">CCMP2467</strain>
    </source>
</reference>
<dbReference type="EMBL" id="LSRX01000488">
    <property type="protein sequence ID" value="OLP95840.1"/>
    <property type="molecule type" value="Genomic_DNA"/>
</dbReference>
<sequence>MLSSAETIRETLQLSFVQIRLGALQKSTLCYAAVNLQSLRSIAGKFQKLSHDEALKARLLDFLHRAGFDNPKSRAGFLNLPSTRISARTAAGSTSM</sequence>